<name>A0A1S8QLL5_CLOBE</name>
<dbReference type="Proteomes" id="UP000821656">
    <property type="component" value="Unassembled WGS sequence"/>
</dbReference>
<organism evidence="1 2">
    <name type="scientific">Clostridium beijerinckii</name>
    <name type="common">Clostridium MP</name>
    <dbReference type="NCBI Taxonomy" id="1520"/>
    <lineage>
        <taxon>Bacteria</taxon>
        <taxon>Bacillati</taxon>
        <taxon>Bacillota</taxon>
        <taxon>Clostridia</taxon>
        <taxon>Eubacteriales</taxon>
        <taxon>Clostridiaceae</taxon>
        <taxon>Clostridium</taxon>
    </lineage>
</organism>
<dbReference type="AlphaFoldDB" id="A0A1S8QLL5"/>
<sequence length="42" mass="4737">MGIKKMIANLLLNLSKSMTKSPMVSYCFAGIEDMPESMKKLR</sequence>
<proteinExistence type="predicted"/>
<comment type="caution">
    <text evidence="1">The sequence shown here is derived from an EMBL/GenBank/DDBJ whole genome shotgun (WGS) entry which is preliminary data.</text>
</comment>
<reference evidence="1" key="1">
    <citation type="submission" date="2020-05" db="EMBL/GenBank/DDBJ databases">
        <title>Genomic insights into acetone-butanol-ethanol (ABE) fermentation by sequencing solventogenic clostridia strains.</title>
        <authorList>
            <person name="Brown S."/>
        </authorList>
    </citation>
    <scope>NUCLEOTIDE SEQUENCE</scope>
    <source>
        <strain evidence="1">DJ126</strain>
    </source>
</reference>
<protein>
    <recommendedName>
        <fullName evidence="3">Cyclic lactone autoinducer peptide</fullName>
    </recommendedName>
</protein>
<dbReference type="EMBL" id="JABSXK010000001">
    <property type="protein sequence ID" value="NRV10247.1"/>
    <property type="molecule type" value="Genomic_DNA"/>
</dbReference>
<dbReference type="RefSeq" id="WP_017211895.1">
    <property type="nucleotide sequence ID" value="NZ_CP016090.1"/>
</dbReference>
<gene>
    <name evidence="1" type="ORF">DFH45_003210</name>
</gene>
<evidence type="ECO:0000313" key="2">
    <source>
        <dbReference type="Proteomes" id="UP000821656"/>
    </source>
</evidence>
<evidence type="ECO:0000313" key="1">
    <source>
        <dbReference type="EMBL" id="NRV10247.1"/>
    </source>
</evidence>
<accession>A0A1S8QLL5</accession>
<evidence type="ECO:0008006" key="3">
    <source>
        <dbReference type="Google" id="ProtNLM"/>
    </source>
</evidence>